<evidence type="ECO:0000256" key="3">
    <source>
        <dbReference type="ARBA" id="ARBA00022729"/>
    </source>
</evidence>
<gene>
    <name evidence="8" type="ORF">JTE90_028389</name>
</gene>
<evidence type="ECO:0000313" key="8">
    <source>
        <dbReference type="EMBL" id="KAG8194047.1"/>
    </source>
</evidence>
<dbReference type="AlphaFoldDB" id="A0AAV6VC17"/>
<comment type="subcellular location">
    <subcellularLocation>
        <location evidence="1">Secreted</location>
    </subcellularLocation>
</comment>
<keyword evidence="3 6" id="KW-0732">Signal</keyword>
<dbReference type="EMBL" id="JAFNEN010000110">
    <property type="protein sequence ID" value="KAG8194047.1"/>
    <property type="molecule type" value="Genomic_DNA"/>
</dbReference>
<evidence type="ECO:0000313" key="9">
    <source>
        <dbReference type="Proteomes" id="UP000827092"/>
    </source>
</evidence>
<keyword evidence="2" id="KW-0964">Secreted</keyword>
<dbReference type="GO" id="GO:0008430">
    <property type="term" value="F:selenium binding"/>
    <property type="evidence" value="ECO:0007669"/>
    <property type="project" value="InterPro"/>
</dbReference>
<dbReference type="PANTHER" id="PTHR10105">
    <property type="entry name" value="SELENOPROTEIN P"/>
    <property type="match status" value="1"/>
</dbReference>
<dbReference type="InterPro" id="IPR037941">
    <property type="entry name" value="SeP"/>
</dbReference>
<dbReference type="GO" id="GO:0005576">
    <property type="term" value="C:extracellular region"/>
    <property type="evidence" value="ECO:0007669"/>
    <property type="project" value="UniProtKB-SubCell"/>
</dbReference>
<organism evidence="8 9">
    <name type="scientific">Oedothorax gibbosus</name>
    <dbReference type="NCBI Taxonomy" id="931172"/>
    <lineage>
        <taxon>Eukaryota</taxon>
        <taxon>Metazoa</taxon>
        <taxon>Ecdysozoa</taxon>
        <taxon>Arthropoda</taxon>
        <taxon>Chelicerata</taxon>
        <taxon>Arachnida</taxon>
        <taxon>Araneae</taxon>
        <taxon>Araneomorphae</taxon>
        <taxon>Entelegynae</taxon>
        <taxon>Araneoidea</taxon>
        <taxon>Linyphiidae</taxon>
        <taxon>Erigoninae</taxon>
        <taxon>Oedothorax</taxon>
    </lineage>
</organism>
<feature type="signal peptide" evidence="6">
    <location>
        <begin position="1"/>
        <end position="21"/>
    </location>
</feature>
<evidence type="ECO:0000256" key="5">
    <source>
        <dbReference type="ARBA" id="ARBA00023180"/>
    </source>
</evidence>
<keyword evidence="9" id="KW-1185">Reference proteome</keyword>
<evidence type="ECO:0000256" key="2">
    <source>
        <dbReference type="ARBA" id="ARBA00022525"/>
    </source>
</evidence>
<name>A0AAV6VC17_9ARAC</name>
<dbReference type="Proteomes" id="UP000827092">
    <property type="component" value="Unassembled WGS sequence"/>
</dbReference>
<keyword evidence="4" id="KW-0712">Selenocysteine</keyword>
<proteinExistence type="predicted"/>
<reference evidence="8 9" key="1">
    <citation type="journal article" date="2022" name="Nat. Ecol. Evol.">
        <title>A masculinizing supergene underlies an exaggerated male reproductive morph in a spider.</title>
        <authorList>
            <person name="Hendrickx F."/>
            <person name="De Corte Z."/>
            <person name="Sonet G."/>
            <person name="Van Belleghem S.M."/>
            <person name="Kostlbacher S."/>
            <person name="Vangestel C."/>
        </authorList>
    </citation>
    <scope>NUCLEOTIDE SEQUENCE [LARGE SCALE GENOMIC DNA]</scope>
    <source>
        <strain evidence="8">W744_W776</strain>
    </source>
</reference>
<evidence type="ECO:0000259" key="7">
    <source>
        <dbReference type="Pfam" id="PF04592"/>
    </source>
</evidence>
<comment type="caution">
    <text evidence="8">The sequence shown here is derived from an EMBL/GenBank/DDBJ whole genome shotgun (WGS) entry which is preliminary data.</text>
</comment>
<evidence type="ECO:0000256" key="6">
    <source>
        <dbReference type="SAM" id="SignalP"/>
    </source>
</evidence>
<keyword evidence="5" id="KW-0325">Glycoprotein</keyword>
<feature type="domain" description="Selenoprotein P N-terminal" evidence="7">
    <location>
        <begin position="13"/>
        <end position="156"/>
    </location>
</feature>
<evidence type="ECO:0000256" key="4">
    <source>
        <dbReference type="ARBA" id="ARBA00022933"/>
    </source>
</evidence>
<dbReference type="Pfam" id="PF04592">
    <property type="entry name" value="SelP_N"/>
    <property type="match status" value="1"/>
</dbReference>
<dbReference type="InterPro" id="IPR007671">
    <property type="entry name" value="Selenoprotein-P_N"/>
</dbReference>
<protein>
    <recommendedName>
        <fullName evidence="7">Selenoprotein P N-terminal domain-containing protein</fullName>
    </recommendedName>
</protein>
<feature type="chain" id="PRO_5043955753" description="Selenoprotein P N-terminal domain-containing protein" evidence="6">
    <location>
        <begin position="22"/>
        <end position="459"/>
    </location>
</feature>
<accession>A0AAV6VC17</accession>
<evidence type="ECO:0000256" key="1">
    <source>
        <dbReference type="ARBA" id="ARBA00004613"/>
    </source>
</evidence>
<dbReference type="GO" id="GO:0001887">
    <property type="term" value="P:selenium compound metabolic process"/>
    <property type="evidence" value="ECO:0007669"/>
    <property type="project" value="TreeGrafter"/>
</dbReference>
<sequence>MGVHRWLLGPVICLIVAQASSLESLRKHFRTYGMTDLRFMIVNSNLQHAQQIVHELQNRVSFDVHQDTKENNVWGLLEGGKDDIYVYDRCGRLAYYIPFPLSIMNHQEGDLVTSAILATYYRSPCGTTCDKNSSTLEDFLNKAAVEESPVDSTTEEAVVTTELSPNPTVDAVSTVESDSSLLEEGVESKANESYVRYDYPTYDETLEDYDDNETDTKHDHAFFNSLYSFFFNSTREVSNTNETLSSNASLTDTNHDQTFHNSLYNRIVKPDTTEKPKVKDEEMNQISAPLNISDQIISESLNNTTPADTESTTIRTLKPKPDRCAEADQSVCRTWSKKRLLRAHDCCSTIEDESSHQMLRYCKNFGKKRCKKIKTILKCCIKTSLFETTTIPIPTDEEDTVATTTVQPVTTSVNEIVCCRDVEEGKLCRVSEEPTCRLGEYLQVDNPEVEEAPREDKVM</sequence>
<dbReference type="PANTHER" id="PTHR10105:SF2">
    <property type="entry name" value="AGAP003297-PA"/>
    <property type="match status" value="1"/>
</dbReference>